<evidence type="ECO:0000256" key="2">
    <source>
        <dbReference type="ARBA" id="ARBA00005278"/>
    </source>
</evidence>
<dbReference type="EMBL" id="JANCLT010000015">
    <property type="protein sequence ID" value="MCP8970823.1"/>
    <property type="molecule type" value="Genomic_DNA"/>
</dbReference>
<comment type="caution">
    <text evidence="6">The sequence shown here is derived from an EMBL/GenBank/DDBJ whole genome shotgun (WGS) entry which is preliminary data.</text>
</comment>
<dbReference type="PANTHER" id="PTHR22550">
    <property type="entry name" value="SPORE GERMINATION PROTEIN"/>
    <property type="match status" value="1"/>
</dbReference>
<gene>
    <name evidence="6" type="ORF">NK662_20095</name>
</gene>
<dbReference type="InterPro" id="IPR050768">
    <property type="entry name" value="UPF0353/GerABKA_families"/>
</dbReference>
<evidence type="ECO:0000256" key="1">
    <source>
        <dbReference type="ARBA" id="ARBA00004141"/>
    </source>
</evidence>
<dbReference type="PANTHER" id="PTHR22550:SF5">
    <property type="entry name" value="LEUCINE ZIPPER PROTEIN 4"/>
    <property type="match status" value="1"/>
</dbReference>
<keyword evidence="5" id="KW-1133">Transmembrane helix</keyword>
<reference evidence="6" key="1">
    <citation type="submission" date="2022-07" db="EMBL/GenBank/DDBJ databases">
        <authorList>
            <person name="Li W.-J."/>
            <person name="Deng Q.-Q."/>
        </authorList>
    </citation>
    <scope>NUCLEOTIDE SEQUENCE</scope>
    <source>
        <strain evidence="6">SYSU M60031</strain>
    </source>
</reference>
<evidence type="ECO:0000256" key="3">
    <source>
        <dbReference type="ARBA" id="ARBA00023136"/>
    </source>
</evidence>
<feature type="transmembrane region" description="Helical" evidence="5">
    <location>
        <begin position="364"/>
        <end position="385"/>
    </location>
</feature>
<feature type="transmembrane region" description="Helical" evidence="5">
    <location>
        <begin position="423"/>
        <end position="448"/>
    </location>
</feature>
<keyword evidence="5" id="KW-0812">Transmembrane</keyword>
<dbReference type="Proteomes" id="UP001156102">
    <property type="component" value="Unassembled WGS sequence"/>
</dbReference>
<dbReference type="PIRSF" id="PIRSF005690">
    <property type="entry name" value="GerBA"/>
    <property type="match status" value="1"/>
</dbReference>
<dbReference type="Pfam" id="PF03323">
    <property type="entry name" value="GerA"/>
    <property type="match status" value="1"/>
</dbReference>
<organism evidence="6 7">
    <name type="scientific">Ectobacillus ponti</name>
    <dbReference type="NCBI Taxonomy" id="2961894"/>
    <lineage>
        <taxon>Bacteria</taxon>
        <taxon>Bacillati</taxon>
        <taxon>Bacillota</taxon>
        <taxon>Bacilli</taxon>
        <taxon>Bacillales</taxon>
        <taxon>Bacillaceae</taxon>
        <taxon>Ectobacillus</taxon>
    </lineage>
</organism>
<name>A0AA41XDE1_9BACI</name>
<accession>A0AA41XDE1</accession>
<comment type="subcellular location">
    <subcellularLocation>
        <location evidence="4">Cell membrane</location>
    </subcellularLocation>
    <subcellularLocation>
        <location evidence="1">Membrane</location>
        <topology evidence="1">Multi-pass membrane protein</topology>
    </subcellularLocation>
</comment>
<keyword evidence="7" id="KW-1185">Reference proteome</keyword>
<dbReference type="RefSeq" id="WP_254760750.1">
    <property type="nucleotide sequence ID" value="NZ_JANCLT010000015.1"/>
</dbReference>
<keyword evidence="3 4" id="KW-0472">Membrane</keyword>
<feature type="transmembrane region" description="Helical" evidence="5">
    <location>
        <begin position="391"/>
        <end position="411"/>
    </location>
</feature>
<protein>
    <submittedName>
        <fullName evidence="6">Spore germination protein</fullName>
    </submittedName>
</protein>
<feature type="transmembrane region" description="Helical" evidence="5">
    <location>
        <begin position="300"/>
        <end position="319"/>
    </location>
</feature>
<comment type="similarity">
    <text evidence="2 4">Belongs to the GerABKA family.</text>
</comment>
<proteinExistence type="inferred from homology"/>
<dbReference type="AlphaFoldDB" id="A0AA41XDE1"/>
<evidence type="ECO:0000256" key="4">
    <source>
        <dbReference type="PIRNR" id="PIRNR005690"/>
    </source>
</evidence>
<sequence>MPQQAKPKGSTPLAPHATANQKRITEEFGQTDDFKKIPVSIAGTEGVLLYFSTLVDSKEVSKQVAEALTQTDLSGQPHLRGTEQLEALRRTFLNGVPYQYIQDLEQAVQALLRGNVLLLVEGLTTALGLQMSAVQKRSVVEASTQTVVRGPKDSFVEALAVNKALVRQRLRNPKLRFESSNIGDDTKTRVSIAYIEGKVPEHIVKEVRHRIGQIYGDAILDSGQVEEFITDKAFTLFPTTYSTERPDTACLHLIQGKVAVLVDGSPFVLTVPTVFNDFFQVSEDYYQPFLMSSFLRIIRYLAYFISLLLPGLYVALTTYHYELVPTPLLVSIISQRENVPFPAVVELFIMEITFEILREAGVRMPRAVGQTVSIVGALVIGQAAVEAGVVSTVMVIVVSLTAIASFVSPIYSFSSSSRLLRFLVALGAGVLGLYGILLVTAAMIIHLVSLRSFGVPYFAPIAPLIEQDQKDVFLRMPAWALTKGYRTFRLPFHVNRSHTSTPISDHQPEEES</sequence>
<evidence type="ECO:0000313" key="7">
    <source>
        <dbReference type="Proteomes" id="UP001156102"/>
    </source>
</evidence>
<dbReference type="InterPro" id="IPR004995">
    <property type="entry name" value="Spore_Ger"/>
</dbReference>
<dbReference type="GO" id="GO:0009847">
    <property type="term" value="P:spore germination"/>
    <property type="evidence" value="ECO:0007669"/>
    <property type="project" value="UniProtKB-UniRule"/>
</dbReference>
<evidence type="ECO:0000313" key="6">
    <source>
        <dbReference type="EMBL" id="MCP8970823.1"/>
    </source>
</evidence>
<dbReference type="GO" id="GO:0005886">
    <property type="term" value="C:plasma membrane"/>
    <property type="evidence" value="ECO:0007669"/>
    <property type="project" value="UniProtKB-SubCell"/>
</dbReference>
<evidence type="ECO:0000256" key="5">
    <source>
        <dbReference type="SAM" id="Phobius"/>
    </source>
</evidence>